<dbReference type="EMBL" id="JAPFFF010000003">
    <property type="protein sequence ID" value="KAK8895357.1"/>
    <property type="molecule type" value="Genomic_DNA"/>
</dbReference>
<gene>
    <name evidence="1" type="ORF">M9Y10_023819</name>
</gene>
<name>A0ABR2KW67_9EUKA</name>
<reference evidence="1 2" key="1">
    <citation type="submission" date="2024-04" db="EMBL/GenBank/DDBJ databases">
        <title>Tritrichomonas musculus Genome.</title>
        <authorList>
            <person name="Alves-Ferreira E."/>
            <person name="Grigg M."/>
            <person name="Lorenzi H."/>
            <person name="Galac M."/>
        </authorList>
    </citation>
    <scope>NUCLEOTIDE SEQUENCE [LARGE SCALE GENOMIC DNA]</scope>
    <source>
        <strain evidence="1 2">EAF2021</strain>
    </source>
</reference>
<organism evidence="1 2">
    <name type="scientific">Tritrichomonas musculus</name>
    <dbReference type="NCBI Taxonomy" id="1915356"/>
    <lineage>
        <taxon>Eukaryota</taxon>
        <taxon>Metamonada</taxon>
        <taxon>Parabasalia</taxon>
        <taxon>Tritrichomonadida</taxon>
        <taxon>Tritrichomonadidae</taxon>
        <taxon>Tritrichomonas</taxon>
    </lineage>
</organism>
<dbReference type="InterPro" id="IPR009091">
    <property type="entry name" value="RCC1/BLIP-II"/>
</dbReference>
<dbReference type="SUPFAM" id="SSF50985">
    <property type="entry name" value="RCC1/BLIP-II"/>
    <property type="match status" value="1"/>
</dbReference>
<comment type="caution">
    <text evidence="1">The sequence shown here is derived from an EMBL/GenBank/DDBJ whole genome shotgun (WGS) entry which is preliminary data.</text>
</comment>
<accession>A0ABR2KW67</accession>
<dbReference type="Proteomes" id="UP001470230">
    <property type="component" value="Unassembled WGS sequence"/>
</dbReference>
<evidence type="ECO:0000313" key="2">
    <source>
        <dbReference type="Proteomes" id="UP001470230"/>
    </source>
</evidence>
<keyword evidence="2" id="KW-1185">Reference proteome</keyword>
<protein>
    <submittedName>
        <fullName evidence="1">Uncharacterized protein</fullName>
    </submittedName>
</protein>
<proteinExistence type="predicted"/>
<sequence>MLIVVGGLNDYNQVSQNDDPQSITLPLNLNFSFPDISYSVCYQHSVAVGQNNFPYAVGNNVKNQIYQLGYATRKRWYEFYIEKIQNKKYLGKYSVFYHFR</sequence>
<evidence type="ECO:0000313" key="1">
    <source>
        <dbReference type="EMBL" id="KAK8895357.1"/>
    </source>
</evidence>